<organism evidence="2 3">
    <name type="scientific">Planoprotostelium fungivorum</name>
    <dbReference type="NCBI Taxonomy" id="1890364"/>
    <lineage>
        <taxon>Eukaryota</taxon>
        <taxon>Amoebozoa</taxon>
        <taxon>Evosea</taxon>
        <taxon>Variosea</taxon>
        <taxon>Cavosteliida</taxon>
        <taxon>Cavosteliaceae</taxon>
        <taxon>Planoprotostelium</taxon>
    </lineage>
</organism>
<dbReference type="Proteomes" id="UP000241769">
    <property type="component" value="Unassembled WGS sequence"/>
</dbReference>
<keyword evidence="3" id="KW-1185">Reference proteome</keyword>
<gene>
    <name evidence="2" type="ORF">PROFUN_14807</name>
</gene>
<dbReference type="EMBL" id="MDYQ01000297">
    <property type="protein sequence ID" value="PRP76848.1"/>
    <property type="molecule type" value="Genomic_DNA"/>
</dbReference>
<evidence type="ECO:0000313" key="2">
    <source>
        <dbReference type="EMBL" id="PRP76848.1"/>
    </source>
</evidence>
<name>A0A2P6MYS6_9EUKA</name>
<evidence type="ECO:0000313" key="3">
    <source>
        <dbReference type="Proteomes" id="UP000241769"/>
    </source>
</evidence>
<dbReference type="InterPro" id="IPR008011">
    <property type="entry name" value="Complex1_LYR_dom"/>
</dbReference>
<dbReference type="OrthoDB" id="277888at2759"/>
<accession>A0A2P6MYS6</accession>
<comment type="caution">
    <text evidence="2">The sequence shown here is derived from an EMBL/GenBank/DDBJ whole genome shotgun (WGS) entry which is preliminary data.</text>
</comment>
<feature type="domain" description="Complex 1 LYR protein" evidence="1">
    <location>
        <begin position="19"/>
        <end position="67"/>
    </location>
</feature>
<sequence>MLLMRTTLTEPVTRQMIFNLYRVTLRAADRLTLTEPRVYLNLVRKEFRKFKDVKDEQEVKRLYEIGLRFRDNQFGAVL</sequence>
<dbReference type="InParanoid" id="A0A2P6MYS6"/>
<dbReference type="Pfam" id="PF05347">
    <property type="entry name" value="Complex1_LYR"/>
    <property type="match status" value="1"/>
</dbReference>
<proteinExistence type="predicted"/>
<reference evidence="2 3" key="1">
    <citation type="journal article" date="2018" name="Genome Biol. Evol.">
        <title>Multiple Roots of Fruiting Body Formation in Amoebozoa.</title>
        <authorList>
            <person name="Hillmann F."/>
            <person name="Forbes G."/>
            <person name="Novohradska S."/>
            <person name="Ferling I."/>
            <person name="Riege K."/>
            <person name="Groth M."/>
            <person name="Westermann M."/>
            <person name="Marz M."/>
            <person name="Spaller T."/>
            <person name="Winckler T."/>
            <person name="Schaap P."/>
            <person name="Glockner G."/>
        </authorList>
    </citation>
    <scope>NUCLEOTIDE SEQUENCE [LARGE SCALE GENOMIC DNA]</scope>
    <source>
        <strain evidence="2 3">Jena</strain>
    </source>
</reference>
<dbReference type="AlphaFoldDB" id="A0A2P6MYS6"/>
<protein>
    <recommendedName>
        <fullName evidence="1">Complex 1 LYR protein domain-containing protein</fullName>
    </recommendedName>
</protein>
<evidence type="ECO:0000259" key="1">
    <source>
        <dbReference type="Pfam" id="PF05347"/>
    </source>
</evidence>